<name>A0A1I0IYP1_9RHOB</name>
<accession>A0A1I0IYP1</accession>
<evidence type="ECO:0000313" key="1">
    <source>
        <dbReference type="EMBL" id="SEU02565.1"/>
    </source>
</evidence>
<dbReference type="STRING" id="364199.SAMN04489858_12023"/>
<evidence type="ECO:0000313" key="2">
    <source>
        <dbReference type="Proteomes" id="UP000199180"/>
    </source>
</evidence>
<organism evidence="1 2">
    <name type="scientific">Paracoccus homiensis</name>
    <dbReference type="NCBI Taxonomy" id="364199"/>
    <lineage>
        <taxon>Bacteria</taxon>
        <taxon>Pseudomonadati</taxon>
        <taxon>Pseudomonadota</taxon>
        <taxon>Alphaproteobacteria</taxon>
        <taxon>Rhodobacterales</taxon>
        <taxon>Paracoccaceae</taxon>
        <taxon>Paracoccus</taxon>
    </lineage>
</organism>
<gene>
    <name evidence="1" type="ORF">SAMN04489858_12023</name>
</gene>
<reference evidence="1 2" key="1">
    <citation type="submission" date="2016-10" db="EMBL/GenBank/DDBJ databases">
        <authorList>
            <person name="de Groot N.N."/>
        </authorList>
    </citation>
    <scope>NUCLEOTIDE SEQUENCE [LARGE SCALE GENOMIC DNA]</scope>
    <source>
        <strain evidence="1 2">DSM 17862</strain>
    </source>
</reference>
<sequence>MTPYMTQWIPHEEAMDLMGEPYPAEWTLCITRNLRSGRIDEVHRAELTEWDFHGRKQDRRTAALLMGEDEICRQEQLVLDRFWDRPAIAAE</sequence>
<dbReference type="AlphaFoldDB" id="A0A1I0IYP1"/>
<dbReference type="EMBL" id="FOHO01000020">
    <property type="protein sequence ID" value="SEU02565.1"/>
    <property type="molecule type" value="Genomic_DNA"/>
</dbReference>
<keyword evidence="2" id="KW-1185">Reference proteome</keyword>
<proteinExistence type="predicted"/>
<protein>
    <submittedName>
        <fullName evidence="1">Uncharacterized protein</fullName>
    </submittedName>
</protein>
<dbReference type="Proteomes" id="UP000199180">
    <property type="component" value="Unassembled WGS sequence"/>
</dbReference>